<dbReference type="InterPro" id="IPR000835">
    <property type="entry name" value="HTH_MarR-typ"/>
</dbReference>
<dbReference type="Pfam" id="PF12802">
    <property type="entry name" value="MarR_2"/>
    <property type="match status" value="1"/>
</dbReference>
<protein>
    <recommendedName>
        <fullName evidence="1">HTH marR-type domain-containing protein</fullName>
    </recommendedName>
</protein>
<dbReference type="InterPro" id="IPR036388">
    <property type="entry name" value="WH-like_DNA-bd_sf"/>
</dbReference>
<name>A0A9W6LUD8_9HYPH</name>
<dbReference type="Gene3D" id="1.10.10.10">
    <property type="entry name" value="Winged helix-like DNA-binding domain superfamily/Winged helix DNA-binding domain"/>
    <property type="match status" value="1"/>
</dbReference>
<sequence length="101" mass="11455">MQWYQALLVIKTFRGDGHISIGELADQLMIRDHSAAELVSRLDQAKLVKRKTDPSDRRRSLVIMTSSGGRCLDRLALLHLRELRKIKGAFTSLFQSGGEEF</sequence>
<accession>A0A9W6LUD8</accession>
<dbReference type="EMBL" id="BSEC01000003">
    <property type="protein sequence ID" value="GLI95467.1"/>
    <property type="molecule type" value="Genomic_DNA"/>
</dbReference>
<comment type="caution">
    <text evidence="2">The sequence shown here is derived from an EMBL/GenBank/DDBJ whole genome shotgun (WGS) entry which is preliminary data.</text>
</comment>
<dbReference type="InterPro" id="IPR052526">
    <property type="entry name" value="HTH-type_Bedaq_tolerance"/>
</dbReference>
<evidence type="ECO:0000313" key="3">
    <source>
        <dbReference type="Proteomes" id="UP001144323"/>
    </source>
</evidence>
<dbReference type="Proteomes" id="UP001144323">
    <property type="component" value="Unassembled WGS sequence"/>
</dbReference>
<organism evidence="2 3">
    <name type="scientific">Methylocystis echinoides</name>
    <dbReference type="NCBI Taxonomy" id="29468"/>
    <lineage>
        <taxon>Bacteria</taxon>
        <taxon>Pseudomonadati</taxon>
        <taxon>Pseudomonadota</taxon>
        <taxon>Alphaproteobacteria</taxon>
        <taxon>Hyphomicrobiales</taxon>
        <taxon>Methylocystaceae</taxon>
        <taxon>Methylocystis</taxon>
    </lineage>
</organism>
<evidence type="ECO:0000313" key="2">
    <source>
        <dbReference type="EMBL" id="GLI95467.1"/>
    </source>
</evidence>
<proteinExistence type="predicted"/>
<reference evidence="2" key="1">
    <citation type="journal article" date="2023" name="Int. J. Syst. Evol. Microbiol.">
        <title>Methylocystis iwaonis sp. nov., a type II methane-oxidizing bacterium from surface soil of a rice paddy field in Japan, and emended description of the genus Methylocystis (ex Whittenbury et al. 1970) Bowman et al. 1993.</title>
        <authorList>
            <person name="Kaise H."/>
            <person name="Sawadogo J.B."/>
            <person name="Alam M.S."/>
            <person name="Ueno C."/>
            <person name="Dianou D."/>
            <person name="Shinjo R."/>
            <person name="Asakawa S."/>
        </authorList>
    </citation>
    <scope>NUCLEOTIDE SEQUENCE</scope>
    <source>
        <strain evidence="2">LMG27198</strain>
    </source>
</reference>
<dbReference type="PANTHER" id="PTHR39515:SF2">
    <property type="entry name" value="HTH-TYPE TRANSCRIPTIONAL REGULATOR RV0880"/>
    <property type="match status" value="1"/>
</dbReference>
<dbReference type="InterPro" id="IPR036390">
    <property type="entry name" value="WH_DNA-bd_sf"/>
</dbReference>
<gene>
    <name evidence="2" type="ORF">LMG27198_44590</name>
</gene>
<evidence type="ECO:0000259" key="1">
    <source>
        <dbReference type="PROSITE" id="PS50995"/>
    </source>
</evidence>
<dbReference type="GO" id="GO:0003700">
    <property type="term" value="F:DNA-binding transcription factor activity"/>
    <property type="evidence" value="ECO:0007669"/>
    <property type="project" value="InterPro"/>
</dbReference>
<feature type="domain" description="HTH marR-type" evidence="1">
    <location>
        <begin position="1"/>
        <end position="101"/>
    </location>
</feature>
<keyword evidence="3" id="KW-1185">Reference proteome</keyword>
<dbReference type="SUPFAM" id="SSF46785">
    <property type="entry name" value="Winged helix' DNA-binding domain"/>
    <property type="match status" value="1"/>
</dbReference>
<dbReference type="PANTHER" id="PTHR39515">
    <property type="entry name" value="CONSERVED PROTEIN"/>
    <property type="match status" value="1"/>
</dbReference>
<dbReference type="PROSITE" id="PS50995">
    <property type="entry name" value="HTH_MARR_2"/>
    <property type="match status" value="1"/>
</dbReference>
<dbReference type="AlphaFoldDB" id="A0A9W6LUD8"/>